<name>A0A917DLF1_9BACT</name>
<dbReference type="SUPFAM" id="SSF54909">
    <property type="entry name" value="Dimeric alpha+beta barrel"/>
    <property type="match status" value="2"/>
</dbReference>
<keyword evidence="3" id="KW-1185">Reference proteome</keyword>
<comment type="caution">
    <text evidence="2">The sequence shown here is derived from an EMBL/GenBank/DDBJ whole genome shotgun (WGS) entry which is preliminary data.</text>
</comment>
<proteinExistence type="predicted"/>
<evidence type="ECO:0000259" key="1">
    <source>
        <dbReference type="Pfam" id="PF07978"/>
    </source>
</evidence>
<dbReference type="InterPro" id="IPR011008">
    <property type="entry name" value="Dimeric_a/b-barrel"/>
</dbReference>
<dbReference type="RefSeq" id="WP_188765156.1">
    <property type="nucleotide sequence ID" value="NZ_BMKK01000002.1"/>
</dbReference>
<dbReference type="EMBL" id="BMKK01000002">
    <property type="protein sequence ID" value="GGD49689.1"/>
    <property type="molecule type" value="Genomic_DNA"/>
</dbReference>
<evidence type="ECO:0000313" key="2">
    <source>
        <dbReference type="EMBL" id="GGD49689.1"/>
    </source>
</evidence>
<reference evidence="2" key="1">
    <citation type="journal article" date="2014" name="Int. J. Syst. Evol. Microbiol.">
        <title>Complete genome sequence of Corynebacterium casei LMG S-19264T (=DSM 44701T), isolated from a smear-ripened cheese.</title>
        <authorList>
            <consortium name="US DOE Joint Genome Institute (JGI-PGF)"/>
            <person name="Walter F."/>
            <person name="Albersmeier A."/>
            <person name="Kalinowski J."/>
            <person name="Ruckert C."/>
        </authorList>
    </citation>
    <scope>NUCLEOTIDE SEQUENCE</scope>
    <source>
        <strain evidence="2">CGMCC 1.15958</strain>
    </source>
</reference>
<organism evidence="2 3">
    <name type="scientific">Emticicia aquatilis</name>
    <dbReference type="NCBI Taxonomy" id="1537369"/>
    <lineage>
        <taxon>Bacteria</taxon>
        <taxon>Pseudomonadati</taxon>
        <taxon>Bacteroidota</taxon>
        <taxon>Cytophagia</taxon>
        <taxon>Cytophagales</taxon>
        <taxon>Leadbetterellaceae</taxon>
        <taxon>Emticicia</taxon>
    </lineage>
</organism>
<dbReference type="AlphaFoldDB" id="A0A917DLF1"/>
<protein>
    <recommendedName>
        <fullName evidence="1">NIPSNAP domain-containing protein</fullName>
    </recommendedName>
</protein>
<dbReference type="InterPro" id="IPR012577">
    <property type="entry name" value="NIPSNAP"/>
</dbReference>
<accession>A0A917DLF1</accession>
<reference evidence="2" key="2">
    <citation type="submission" date="2020-09" db="EMBL/GenBank/DDBJ databases">
        <authorList>
            <person name="Sun Q."/>
            <person name="Zhou Y."/>
        </authorList>
    </citation>
    <scope>NUCLEOTIDE SEQUENCE</scope>
    <source>
        <strain evidence="2">CGMCC 1.15958</strain>
    </source>
</reference>
<feature type="domain" description="NIPSNAP" evidence="1">
    <location>
        <begin position="145"/>
        <end position="247"/>
    </location>
</feature>
<dbReference type="Gene3D" id="3.30.70.100">
    <property type="match status" value="2"/>
</dbReference>
<dbReference type="Proteomes" id="UP000609064">
    <property type="component" value="Unassembled WGS sequence"/>
</dbReference>
<evidence type="ECO:0000313" key="3">
    <source>
        <dbReference type="Proteomes" id="UP000609064"/>
    </source>
</evidence>
<sequence length="249" mass="28577">MKKINLIVVLCFVAIGAFAQSKKEFYELRTYELKFGSPRSNIENYFKNALFPALNKYGVKNIGAFGEMGLSDPGKIYILIPYASIEEFASVNAKIKTDEDFLKATQEYNALPPEKAPYARYTSSLMNAFDGIPQLVKPTADQKLFELRIYESYSEDAARRKRKMFNDEELKIFRDTKLNSVFFGEVIAGEHMPCLTYMLAFKNMEERDANWKVFSANPDWKRISSAAEYANSVSHIIRVFLVPLPYTQL</sequence>
<gene>
    <name evidence="2" type="ORF">GCM10011514_12320</name>
</gene>
<dbReference type="Pfam" id="PF07978">
    <property type="entry name" value="NIPSNAP"/>
    <property type="match status" value="1"/>
</dbReference>